<feature type="region of interest" description="Disordered" evidence="6">
    <location>
        <begin position="1"/>
        <end position="86"/>
    </location>
</feature>
<dbReference type="EMBL" id="FNNA01000001">
    <property type="protein sequence ID" value="SDW29730.1"/>
    <property type="molecule type" value="Genomic_DNA"/>
</dbReference>
<feature type="transmembrane region" description="Helical" evidence="7">
    <location>
        <begin position="295"/>
        <end position="317"/>
    </location>
</feature>
<feature type="compositionally biased region" description="Low complexity" evidence="6">
    <location>
        <begin position="53"/>
        <end position="71"/>
    </location>
</feature>
<feature type="transmembrane region" description="Helical" evidence="7">
    <location>
        <begin position="158"/>
        <end position="191"/>
    </location>
</feature>
<dbReference type="AlphaFoldDB" id="A0A1H2SDP4"/>
<keyword evidence="4 7" id="KW-1133">Transmembrane helix</keyword>
<protein>
    <submittedName>
        <fullName evidence="8">Membrane protein</fullName>
    </submittedName>
</protein>
<accession>A0A1H2SDP4</accession>
<sequence length="391" mass="41164">MTRPTPSRAVPQAPRAPLPGATPASEPDVYAALFGPLPDGWRERKGLPPEPGGAPEQAGASKSGQSGAASGDAPAPERLPGPDSPWELSRDSWIAVLKRTATEFSKDRVTSVSGGVTFFALLALFPAITALVSIYGRIADPATIADNLSLLDRVLPPSAIELIAGQVTAIASAPNTALSIAGIVSILAALWSANGGMKALIDALNVAWFETETRGFIRLNLVSLGLTLGAIVGIMLMLAAIAILPAVLNVIFAGSAAESILSFLRWPLMAVLLMFGLAVIYRFGPSKEDPEWQWISPGAVFATLGLIVASVLFSWYASNFANYNETYGSLGAAIAMMMWLWIAAIVVMTGAELNSEVERQLKIENGLIDPAEDKAAKDQAKVQQDKAKADT</sequence>
<evidence type="ECO:0000256" key="2">
    <source>
        <dbReference type="ARBA" id="ARBA00022475"/>
    </source>
</evidence>
<evidence type="ECO:0000256" key="4">
    <source>
        <dbReference type="ARBA" id="ARBA00022989"/>
    </source>
</evidence>
<evidence type="ECO:0000313" key="8">
    <source>
        <dbReference type="EMBL" id="SDW29730.1"/>
    </source>
</evidence>
<organism evidence="8 9">
    <name type="scientific">Paracoccus sanguinis</name>
    <dbReference type="NCBI Taxonomy" id="1545044"/>
    <lineage>
        <taxon>Bacteria</taxon>
        <taxon>Pseudomonadati</taxon>
        <taxon>Pseudomonadota</taxon>
        <taxon>Alphaproteobacteria</taxon>
        <taxon>Rhodobacterales</taxon>
        <taxon>Paracoccaceae</taxon>
        <taxon>Paracoccus</taxon>
    </lineage>
</organism>
<comment type="subcellular location">
    <subcellularLocation>
        <location evidence="1">Cell membrane</location>
        <topology evidence="1">Multi-pass membrane protein</topology>
    </subcellularLocation>
</comment>
<dbReference type="OrthoDB" id="9781030at2"/>
<feature type="transmembrane region" description="Helical" evidence="7">
    <location>
        <begin position="329"/>
        <end position="351"/>
    </location>
</feature>
<keyword evidence="9" id="KW-1185">Reference proteome</keyword>
<proteinExistence type="predicted"/>
<feature type="transmembrane region" description="Helical" evidence="7">
    <location>
        <begin position="116"/>
        <end position="138"/>
    </location>
</feature>
<feature type="transmembrane region" description="Helical" evidence="7">
    <location>
        <begin position="224"/>
        <end position="252"/>
    </location>
</feature>
<evidence type="ECO:0000313" key="9">
    <source>
        <dbReference type="Proteomes" id="UP000182944"/>
    </source>
</evidence>
<evidence type="ECO:0000256" key="7">
    <source>
        <dbReference type="SAM" id="Phobius"/>
    </source>
</evidence>
<evidence type="ECO:0000256" key="6">
    <source>
        <dbReference type="SAM" id="MobiDB-lite"/>
    </source>
</evidence>
<keyword evidence="3 7" id="KW-0812">Transmembrane</keyword>
<keyword evidence="5 7" id="KW-0472">Membrane</keyword>
<dbReference type="STRING" id="1545044.SAMN05444276_101599"/>
<keyword evidence="2" id="KW-1003">Cell membrane</keyword>
<dbReference type="GO" id="GO:0005886">
    <property type="term" value="C:plasma membrane"/>
    <property type="evidence" value="ECO:0007669"/>
    <property type="project" value="UniProtKB-SubCell"/>
</dbReference>
<dbReference type="PANTHER" id="PTHR30213:SF0">
    <property type="entry name" value="UPF0761 MEMBRANE PROTEIN YIHY"/>
    <property type="match status" value="1"/>
</dbReference>
<dbReference type="PANTHER" id="PTHR30213">
    <property type="entry name" value="INNER MEMBRANE PROTEIN YHJD"/>
    <property type="match status" value="1"/>
</dbReference>
<dbReference type="InterPro" id="IPR017039">
    <property type="entry name" value="Virul_fac_BrkB"/>
</dbReference>
<dbReference type="RefSeq" id="WP_081969087.1">
    <property type="nucleotide sequence ID" value="NZ_JRKP01000017.1"/>
</dbReference>
<evidence type="ECO:0000256" key="5">
    <source>
        <dbReference type="ARBA" id="ARBA00023136"/>
    </source>
</evidence>
<feature type="transmembrane region" description="Helical" evidence="7">
    <location>
        <begin position="264"/>
        <end position="283"/>
    </location>
</feature>
<evidence type="ECO:0000256" key="1">
    <source>
        <dbReference type="ARBA" id="ARBA00004651"/>
    </source>
</evidence>
<dbReference type="Pfam" id="PF03631">
    <property type="entry name" value="Virul_fac_BrkB"/>
    <property type="match status" value="1"/>
</dbReference>
<dbReference type="NCBIfam" id="TIGR00765">
    <property type="entry name" value="yihY_not_rbn"/>
    <property type="match status" value="1"/>
</dbReference>
<gene>
    <name evidence="8" type="ORF">SAMN05444276_101599</name>
</gene>
<reference evidence="9" key="1">
    <citation type="submission" date="2016-10" db="EMBL/GenBank/DDBJ databases">
        <authorList>
            <person name="Varghese N."/>
            <person name="Submissions S."/>
        </authorList>
    </citation>
    <scope>NUCLEOTIDE SEQUENCE [LARGE SCALE GENOMIC DNA]</scope>
    <source>
        <strain evidence="9">DSM 29303</strain>
    </source>
</reference>
<evidence type="ECO:0000256" key="3">
    <source>
        <dbReference type="ARBA" id="ARBA00022692"/>
    </source>
</evidence>
<name>A0A1H2SDP4_9RHOB</name>
<dbReference type="Proteomes" id="UP000182944">
    <property type="component" value="Unassembled WGS sequence"/>
</dbReference>